<evidence type="ECO:0000256" key="6">
    <source>
        <dbReference type="ARBA" id="ARBA00022989"/>
    </source>
</evidence>
<keyword evidence="7" id="KW-0175">Coiled coil</keyword>
<evidence type="ECO:0000313" key="10">
    <source>
        <dbReference type="Proteomes" id="UP000708148"/>
    </source>
</evidence>
<keyword evidence="4" id="KW-0812">Transmembrane</keyword>
<comment type="caution">
    <text evidence="9">The sequence shown here is derived from an EMBL/GenBank/DDBJ whole genome shotgun (WGS) entry which is preliminary data.</text>
</comment>
<dbReference type="GO" id="GO:0015031">
    <property type="term" value="P:protein transport"/>
    <property type="evidence" value="ECO:0007669"/>
    <property type="project" value="UniProtKB-KW"/>
</dbReference>
<dbReference type="EMBL" id="CAJHUC010001143">
    <property type="protein sequence ID" value="CAD7699972.1"/>
    <property type="molecule type" value="Genomic_DNA"/>
</dbReference>
<dbReference type="GO" id="GO:0005783">
    <property type="term" value="C:endoplasmic reticulum"/>
    <property type="evidence" value="ECO:0007669"/>
    <property type="project" value="TreeGrafter"/>
</dbReference>
<evidence type="ECO:0000256" key="4">
    <source>
        <dbReference type="ARBA" id="ARBA00022692"/>
    </source>
</evidence>
<comment type="similarity">
    <text evidence="2">Belongs to the syntaxin family.</text>
</comment>
<evidence type="ECO:0000256" key="3">
    <source>
        <dbReference type="ARBA" id="ARBA00022448"/>
    </source>
</evidence>
<gene>
    <name evidence="9" type="ORF">OSTQU699_LOCUS5331</name>
</gene>
<dbReference type="OrthoDB" id="342981at2759"/>
<dbReference type="PANTHER" id="PTHR15959:SF0">
    <property type="entry name" value="SYNTAXIN-18"/>
    <property type="match status" value="1"/>
</dbReference>
<sequence length="133" mass="14572">MDKTQAFRLALRRKGLGLGMAEAELLRLTSAAILKPIAGKSAFSKAAAQVAENIEEVKSFVRKHKREYTQQGIGCAADRIEQEVGLFVKACSARIEQLNKIVATELQEGRAVNHQKGNEQTMAHCLGVSRSSY</sequence>
<evidence type="ECO:0000256" key="1">
    <source>
        <dbReference type="ARBA" id="ARBA00004211"/>
    </source>
</evidence>
<comment type="subcellular location">
    <subcellularLocation>
        <location evidence="1">Membrane</location>
        <topology evidence="1">Single-pass type IV membrane protein</topology>
    </subcellularLocation>
</comment>
<accession>A0A8S1IYX1</accession>
<evidence type="ECO:0000256" key="7">
    <source>
        <dbReference type="ARBA" id="ARBA00023054"/>
    </source>
</evidence>
<dbReference type="PANTHER" id="PTHR15959">
    <property type="entry name" value="SYNTAXIN-18"/>
    <property type="match status" value="1"/>
</dbReference>
<keyword evidence="6" id="KW-1133">Transmembrane helix</keyword>
<keyword evidence="5" id="KW-0653">Protein transport</keyword>
<keyword evidence="10" id="KW-1185">Reference proteome</keyword>
<evidence type="ECO:0000256" key="8">
    <source>
        <dbReference type="ARBA" id="ARBA00023136"/>
    </source>
</evidence>
<keyword evidence="8" id="KW-0472">Membrane</keyword>
<proteinExistence type="inferred from homology"/>
<evidence type="ECO:0000256" key="5">
    <source>
        <dbReference type="ARBA" id="ARBA00022927"/>
    </source>
</evidence>
<protein>
    <submittedName>
        <fullName evidence="9">Uncharacterized protein</fullName>
    </submittedName>
</protein>
<organism evidence="9 10">
    <name type="scientific">Ostreobium quekettii</name>
    <dbReference type="NCBI Taxonomy" id="121088"/>
    <lineage>
        <taxon>Eukaryota</taxon>
        <taxon>Viridiplantae</taxon>
        <taxon>Chlorophyta</taxon>
        <taxon>core chlorophytes</taxon>
        <taxon>Ulvophyceae</taxon>
        <taxon>TCBD clade</taxon>
        <taxon>Bryopsidales</taxon>
        <taxon>Ostreobineae</taxon>
        <taxon>Ostreobiaceae</taxon>
        <taxon>Ostreobium</taxon>
    </lineage>
</organism>
<reference evidence="9" key="1">
    <citation type="submission" date="2020-12" db="EMBL/GenBank/DDBJ databases">
        <authorList>
            <person name="Iha C."/>
        </authorList>
    </citation>
    <scope>NUCLEOTIDE SEQUENCE</scope>
</reference>
<evidence type="ECO:0000313" key="9">
    <source>
        <dbReference type="EMBL" id="CAD7699972.1"/>
    </source>
</evidence>
<dbReference type="AlphaFoldDB" id="A0A8S1IYX1"/>
<evidence type="ECO:0000256" key="2">
    <source>
        <dbReference type="ARBA" id="ARBA00009063"/>
    </source>
</evidence>
<dbReference type="Proteomes" id="UP000708148">
    <property type="component" value="Unassembled WGS sequence"/>
</dbReference>
<dbReference type="GO" id="GO:0006890">
    <property type="term" value="P:retrograde vesicle-mediated transport, Golgi to endoplasmic reticulum"/>
    <property type="evidence" value="ECO:0007669"/>
    <property type="project" value="TreeGrafter"/>
</dbReference>
<keyword evidence="3" id="KW-0813">Transport</keyword>
<dbReference type="GO" id="GO:0031201">
    <property type="term" value="C:SNARE complex"/>
    <property type="evidence" value="ECO:0007669"/>
    <property type="project" value="TreeGrafter"/>
</dbReference>
<name>A0A8S1IYX1_9CHLO</name>